<sequence>MPINEVTVVSCCGECGTEIETVTVKKDNMMLSTSELAWCPKCQADRPQVRDVAGRLESIKQEQHSYPKAVPAEPFPGQSYGR</sequence>
<dbReference type="EMBL" id="FAXA01000430">
    <property type="protein sequence ID" value="CUV03502.1"/>
    <property type="molecule type" value="Genomic_DNA"/>
</dbReference>
<accession>A0A160VBB6</accession>
<feature type="region of interest" description="Disordered" evidence="1">
    <location>
        <begin position="60"/>
        <end position="82"/>
    </location>
</feature>
<protein>
    <submittedName>
        <fullName evidence="2">Uncharacterized protein</fullName>
    </submittedName>
</protein>
<name>A0A160VBB6_9ZZZZ</name>
<evidence type="ECO:0000256" key="1">
    <source>
        <dbReference type="SAM" id="MobiDB-lite"/>
    </source>
</evidence>
<reference evidence="2" key="1">
    <citation type="submission" date="2015-10" db="EMBL/GenBank/DDBJ databases">
        <authorList>
            <person name="Gilbert D.G."/>
        </authorList>
    </citation>
    <scope>NUCLEOTIDE SEQUENCE</scope>
</reference>
<evidence type="ECO:0000313" key="2">
    <source>
        <dbReference type="EMBL" id="CUV03502.1"/>
    </source>
</evidence>
<proteinExistence type="predicted"/>
<dbReference type="AlphaFoldDB" id="A0A160VBB6"/>
<gene>
    <name evidence="2" type="ORF">MGWOODY_Clf1674</name>
</gene>
<organism evidence="2">
    <name type="scientific">hydrothermal vent metagenome</name>
    <dbReference type="NCBI Taxonomy" id="652676"/>
    <lineage>
        <taxon>unclassified sequences</taxon>
        <taxon>metagenomes</taxon>
        <taxon>ecological metagenomes</taxon>
    </lineage>
</organism>